<dbReference type="PANTHER" id="PTHR33437">
    <property type="entry name" value="OS06G0361200 PROTEIN"/>
    <property type="match status" value="1"/>
</dbReference>
<evidence type="ECO:0000259" key="2">
    <source>
        <dbReference type="Pfam" id="PF03732"/>
    </source>
</evidence>
<reference evidence="3" key="1">
    <citation type="journal article" date="2007" name="PLoS ONE">
        <title>The first genome sequence of an elite grapevine cultivar (Pinot noir Vitis vinifera L.): coping with a highly heterozygous genome.</title>
        <authorList>
            <person name="Velasco R."/>
            <person name="Zharkikh A."/>
            <person name="Troggio M."/>
            <person name="Cartwright D.A."/>
            <person name="Cestaro A."/>
            <person name="Pruss D."/>
            <person name="Pindo M."/>
            <person name="FitzGerald L.M."/>
            <person name="Vezzulli S."/>
            <person name="Reid J."/>
            <person name="Malacarne G."/>
            <person name="Iliev D."/>
            <person name="Coppola G."/>
            <person name="Wardell B."/>
            <person name="Micheletti D."/>
            <person name="Macalma T."/>
            <person name="Facci M."/>
            <person name="Mitchell J.T."/>
            <person name="Perazzolli M."/>
            <person name="Eldredge G."/>
            <person name="Gatto P."/>
            <person name="Oyzerski R."/>
            <person name="Moretto M."/>
            <person name="Gutin N."/>
            <person name="Stefanini M."/>
            <person name="Chen Y."/>
            <person name="Segala C."/>
            <person name="Davenport C."/>
            <person name="Dematte L."/>
            <person name="Mraz A."/>
            <person name="Battilana J."/>
            <person name="Stormo K."/>
            <person name="Costa F."/>
            <person name="Tao Q."/>
            <person name="Si-Ammour A."/>
            <person name="Harkins T."/>
            <person name="Lackey A."/>
            <person name="Perbost C."/>
            <person name="Taillon B."/>
            <person name="Stella A."/>
            <person name="Solovyev V."/>
            <person name="Fawcett J.A."/>
            <person name="Sterck L."/>
            <person name="Vandepoele K."/>
            <person name="Grando S.M."/>
            <person name="Toppo S."/>
            <person name="Moser C."/>
            <person name="Lanchbury J."/>
            <person name="Bogden R."/>
            <person name="Skolnick M."/>
            <person name="Sgaramella V."/>
            <person name="Bhatnagar S.K."/>
            <person name="Fontana P."/>
            <person name="Gutin A."/>
            <person name="Van de Peer Y."/>
            <person name="Salamini F."/>
            <person name="Viola R."/>
        </authorList>
    </citation>
    <scope>NUCLEOTIDE SEQUENCE</scope>
</reference>
<dbReference type="AlphaFoldDB" id="A5AMW3"/>
<dbReference type="InterPro" id="IPR005162">
    <property type="entry name" value="Retrotrans_gag_dom"/>
</dbReference>
<dbReference type="PANTHER" id="PTHR33437:SF2">
    <property type="entry name" value="OS06G0361200 PROTEIN"/>
    <property type="match status" value="1"/>
</dbReference>
<accession>A5AMW3</accession>
<name>A5AMW3_VITVI</name>
<feature type="region of interest" description="Disordered" evidence="1">
    <location>
        <begin position="327"/>
        <end position="358"/>
    </location>
</feature>
<feature type="domain" description="Retrotransposon gag" evidence="2">
    <location>
        <begin position="149"/>
        <end position="232"/>
    </location>
</feature>
<organism evidence="3">
    <name type="scientific">Vitis vinifera</name>
    <name type="common">Grape</name>
    <dbReference type="NCBI Taxonomy" id="29760"/>
    <lineage>
        <taxon>Eukaryota</taxon>
        <taxon>Viridiplantae</taxon>
        <taxon>Streptophyta</taxon>
        <taxon>Embryophyta</taxon>
        <taxon>Tracheophyta</taxon>
        <taxon>Spermatophyta</taxon>
        <taxon>Magnoliopsida</taxon>
        <taxon>eudicotyledons</taxon>
        <taxon>Gunneridae</taxon>
        <taxon>Pentapetalae</taxon>
        <taxon>rosids</taxon>
        <taxon>Vitales</taxon>
        <taxon>Vitaceae</taxon>
        <taxon>Viteae</taxon>
        <taxon>Vitis</taxon>
    </lineage>
</organism>
<gene>
    <name evidence="3" type="ORF">VITISV_038992</name>
</gene>
<sequence length="366" mass="41438">MATDATPGTSGSNLEERLAQLEAGLAQKDAEITAFRARTAQNPPPTVEVPPVVHTTAPATQPTTLIPEAVQQMITETFKALQLGATANSSTGYQKAYPAYIDLVPFPPNYQQPQFSHFDGTGSPTEHIAHFLSQCGDTAQSGPLLMRQFVQTLRKAAFTWYSKLPPRKIENWDQMERAFLQRFYSTQKSVGITELTQTTQRNSEAAADFITRWRNLSLHCPQSISEREAIRMVSNPKPSRTYPPGRQIYRILSLVIRREIDPRGRSLNPTIRPSSPWLQRSSRWVKARRQKRLKSLRAEVVKRASRELDDILDGLLAAKLIQLPERKKPEEVDKTENPKVGRRSRAHRQWDHPYTPRSRAIAIEGV</sequence>
<proteinExistence type="predicted"/>
<evidence type="ECO:0000256" key="1">
    <source>
        <dbReference type="SAM" id="MobiDB-lite"/>
    </source>
</evidence>
<feature type="compositionally biased region" description="Basic and acidic residues" evidence="1">
    <location>
        <begin position="327"/>
        <end position="339"/>
    </location>
</feature>
<dbReference type="EMBL" id="AM430398">
    <property type="protein sequence ID" value="CAN71468.1"/>
    <property type="molecule type" value="Genomic_DNA"/>
</dbReference>
<evidence type="ECO:0000313" key="3">
    <source>
        <dbReference type="EMBL" id="CAN71468.1"/>
    </source>
</evidence>
<protein>
    <recommendedName>
        <fullName evidence="2">Retrotransposon gag domain-containing protein</fullName>
    </recommendedName>
</protein>
<dbReference type="Pfam" id="PF03732">
    <property type="entry name" value="Retrotrans_gag"/>
    <property type="match status" value="1"/>
</dbReference>